<dbReference type="GeneID" id="80518945"/>
<organism evidence="1">
    <name type="scientific">Tupanvirus soda lake</name>
    <dbReference type="NCBI Taxonomy" id="2126985"/>
    <lineage>
        <taxon>Viruses</taxon>
        <taxon>Varidnaviria</taxon>
        <taxon>Bamfordvirae</taxon>
        <taxon>Nucleocytoviricota</taxon>
        <taxon>Megaviricetes</taxon>
        <taxon>Imitervirales</taxon>
        <taxon>Mimiviridae</taxon>
        <taxon>Megamimivirinae</taxon>
        <taxon>Tupanvirus</taxon>
        <taxon>Tupanvirus salinum</taxon>
    </lineage>
</organism>
<sequence length="353" mass="40720">MNYLPIFSPVTGTVIFVDNTTIKIQIENTKYNIVSPFFGTLKVLNATNSPEVSVSNNYVENKLDITINGRINTIITKNNVEYNELIAKNISGNICTINFNGSYMTVVDVNTYVNIGNTIGYLGTYEKMIIQTYPKQLVILSLPHFICEENSEISHSCDFWADKFATNLFTNLSKNDKCIYIYKGNINRNKIDLNRNMSYDTTFRKAMRNRIKMKIREIISTVQETPESKIIYLIDCHSFPNKYFGNIRIDNPDVSILFTNCLQLVYVDELVETLKDNNIIATKHIGDGNDIIEEMYRYNAYLELEKYNVVIIPILIEINETITEKKLNATSYSVDKWIDTINNYYSKKFIGKN</sequence>
<dbReference type="KEGG" id="vg:80518945"/>
<dbReference type="EMBL" id="KY523104">
    <property type="protein sequence ID" value="QKU35515.1"/>
    <property type="molecule type" value="Genomic_DNA"/>
</dbReference>
<protein>
    <submittedName>
        <fullName evidence="1">Putative orfan</fullName>
    </submittedName>
</protein>
<reference evidence="1" key="2">
    <citation type="journal article" date="2018" name="Nat. Commun.">
        <title>Tailed giant Tupanvirus possesses the most complete translational apparatus of the known virosphere.</title>
        <authorList>
            <person name="Abrahao J."/>
            <person name="Silva L."/>
            <person name="Silva L.S."/>
            <person name="Khalil J.Y.B."/>
            <person name="Rodrigues R."/>
            <person name="Arantes T."/>
            <person name="Assis F."/>
            <person name="Boratto P."/>
            <person name="Andrade M."/>
            <person name="Kroon E.G."/>
            <person name="Ribeiro B."/>
            <person name="Bergier I."/>
            <person name="Seligmann H."/>
            <person name="Ghigo E."/>
            <person name="Colson P."/>
            <person name="Levasseur A."/>
            <person name="Kroemer G."/>
            <person name="Raoult D."/>
            <person name="La Scola B."/>
        </authorList>
    </citation>
    <scope>NUCLEOTIDE SEQUENCE [LARGE SCALE GENOMIC DNA]</scope>
    <source>
        <strain evidence="1">Soda lake</strain>
    </source>
</reference>
<dbReference type="RefSeq" id="YP_010782181.1">
    <property type="nucleotide sequence ID" value="NC_075039.1"/>
</dbReference>
<proteinExistence type="predicted"/>
<name>A0A6N1NM53_9VIRU</name>
<evidence type="ECO:0000313" key="1">
    <source>
        <dbReference type="EMBL" id="QKU35515.1"/>
    </source>
</evidence>
<accession>A0A6N1NM53</accession>
<reference evidence="1" key="1">
    <citation type="submission" date="2017-01" db="EMBL/GenBank/DDBJ databases">
        <authorList>
            <person name="Assis F.L."/>
            <person name="Abrahao J.S."/>
            <person name="Silva L."/>
            <person name="Khalil J.B."/>
            <person name="Rodrigues R."/>
            <person name="Silva L.S."/>
            <person name="Arantes T."/>
            <person name="Boratto P."/>
            <person name="Andrade M."/>
            <person name="Kroon E.G."/>
            <person name="Ribeiro B."/>
            <person name="Bergier I."/>
            <person name="Seligmann H."/>
            <person name="Ghigo E."/>
            <person name="Colson P."/>
            <person name="Levasseur A."/>
            <person name="Raoult D."/>
            <person name="Scola B.L."/>
        </authorList>
    </citation>
    <scope>NUCLEOTIDE SEQUENCE</scope>
    <source>
        <strain evidence="1">Soda lake</strain>
    </source>
</reference>